<evidence type="ECO:0000256" key="1">
    <source>
        <dbReference type="ARBA" id="ARBA00023015"/>
    </source>
</evidence>
<dbReference type="AlphaFoldDB" id="A0A518HTJ8"/>
<dbReference type="RefSeq" id="WP_145388511.1">
    <property type="nucleotide sequence ID" value="NZ_CP037423.1"/>
</dbReference>
<dbReference type="Pfam" id="PF04545">
    <property type="entry name" value="Sigma70_r4"/>
    <property type="match status" value="1"/>
</dbReference>
<dbReference type="PANTHER" id="PTHR30385:SF7">
    <property type="entry name" value="RNA POLYMERASE SIGMA FACTOR FLIA"/>
    <property type="match status" value="1"/>
</dbReference>
<keyword evidence="3" id="KW-0238">DNA-binding</keyword>
<evidence type="ECO:0000259" key="5">
    <source>
        <dbReference type="Pfam" id="PF04542"/>
    </source>
</evidence>
<keyword evidence="8" id="KW-1185">Reference proteome</keyword>
<dbReference type="Proteomes" id="UP000319004">
    <property type="component" value="Chromosome"/>
</dbReference>
<dbReference type="InterPro" id="IPR007630">
    <property type="entry name" value="RNA_pol_sigma70_r4"/>
</dbReference>
<dbReference type="GO" id="GO:0006352">
    <property type="term" value="P:DNA-templated transcription initiation"/>
    <property type="evidence" value="ECO:0007669"/>
    <property type="project" value="InterPro"/>
</dbReference>
<evidence type="ECO:0000256" key="2">
    <source>
        <dbReference type="ARBA" id="ARBA00023082"/>
    </source>
</evidence>
<protein>
    <submittedName>
        <fullName evidence="7">RNA polymerase sigma-D factor</fullName>
    </submittedName>
</protein>
<dbReference type="SUPFAM" id="SSF88659">
    <property type="entry name" value="Sigma3 and sigma4 domains of RNA polymerase sigma factors"/>
    <property type="match status" value="1"/>
</dbReference>
<accession>A0A518HTJ8</accession>
<dbReference type="InterPro" id="IPR013324">
    <property type="entry name" value="RNA_pol_sigma_r3/r4-like"/>
</dbReference>
<dbReference type="InterPro" id="IPR007627">
    <property type="entry name" value="RNA_pol_sigma70_r2"/>
</dbReference>
<dbReference type="KEGG" id="snep:Enr13x_39850"/>
<organism evidence="7 8">
    <name type="scientific">Stieleria neptunia</name>
    <dbReference type="NCBI Taxonomy" id="2527979"/>
    <lineage>
        <taxon>Bacteria</taxon>
        <taxon>Pseudomonadati</taxon>
        <taxon>Planctomycetota</taxon>
        <taxon>Planctomycetia</taxon>
        <taxon>Pirellulales</taxon>
        <taxon>Pirellulaceae</taxon>
        <taxon>Stieleria</taxon>
    </lineage>
</organism>
<feature type="domain" description="RNA polymerase sigma-70 region 2" evidence="5">
    <location>
        <begin position="27"/>
        <end position="91"/>
    </location>
</feature>
<evidence type="ECO:0000259" key="6">
    <source>
        <dbReference type="Pfam" id="PF04545"/>
    </source>
</evidence>
<dbReference type="CDD" id="cd06171">
    <property type="entry name" value="Sigma70_r4"/>
    <property type="match status" value="1"/>
</dbReference>
<evidence type="ECO:0000313" key="8">
    <source>
        <dbReference type="Proteomes" id="UP000319004"/>
    </source>
</evidence>
<dbReference type="EMBL" id="CP037423">
    <property type="protein sequence ID" value="QDV44123.1"/>
    <property type="molecule type" value="Genomic_DNA"/>
</dbReference>
<dbReference type="Pfam" id="PF04542">
    <property type="entry name" value="Sigma70_r2"/>
    <property type="match status" value="1"/>
</dbReference>
<dbReference type="GO" id="GO:0016987">
    <property type="term" value="F:sigma factor activity"/>
    <property type="evidence" value="ECO:0007669"/>
    <property type="project" value="UniProtKB-KW"/>
</dbReference>
<sequence>MKATIETTYKPSTQTDRDRLVLDNIDYVGRILSTMTFFSKNDDHRENLHSAGILGLVQAAASFDAEQGVAFRTFAYPRIRGAIVDELRKQSPISPRMMRHVGKIKRLCETLEPPITPEQLAERSSLPIDVVLESLEAMRFIKPDDWNDLSDVVHQTWRTSIDSPEDLAEKEEIGQLLAELIEQLPEKERLVMTLYYSEELNLAEIGAAMGLSESRTSRLLAAARFRLKEAIRWKTS</sequence>
<dbReference type="SUPFAM" id="SSF88946">
    <property type="entry name" value="Sigma2 domain of RNA polymerase sigma factors"/>
    <property type="match status" value="1"/>
</dbReference>
<name>A0A518HTJ8_9BACT</name>
<evidence type="ECO:0000313" key="7">
    <source>
        <dbReference type="EMBL" id="QDV44123.1"/>
    </source>
</evidence>
<dbReference type="InterPro" id="IPR014284">
    <property type="entry name" value="RNA_pol_sigma-70_dom"/>
</dbReference>
<feature type="domain" description="RNA polymerase sigma-70 region 4" evidence="6">
    <location>
        <begin position="181"/>
        <end position="229"/>
    </location>
</feature>
<reference evidence="7 8" key="1">
    <citation type="submission" date="2019-03" db="EMBL/GenBank/DDBJ databases">
        <title>Deep-cultivation of Planctomycetes and their phenomic and genomic characterization uncovers novel biology.</title>
        <authorList>
            <person name="Wiegand S."/>
            <person name="Jogler M."/>
            <person name="Boedeker C."/>
            <person name="Pinto D."/>
            <person name="Vollmers J."/>
            <person name="Rivas-Marin E."/>
            <person name="Kohn T."/>
            <person name="Peeters S.H."/>
            <person name="Heuer A."/>
            <person name="Rast P."/>
            <person name="Oberbeckmann S."/>
            <person name="Bunk B."/>
            <person name="Jeske O."/>
            <person name="Meyerdierks A."/>
            <person name="Storesund J.E."/>
            <person name="Kallscheuer N."/>
            <person name="Luecker S."/>
            <person name="Lage O.M."/>
            <person name="Pohl T."/>
            <person name="Merkel B.J."/>
            <person name="Hornburger P."/>
            <person name="Mueller R.-W."/>
            <person name="Bruemmer F."/>
            <person name="Labrenz M."/>
            <person name="Spormann A.M."/>
            <person name="Op den Camp H."/>
            <person name="Overmann J."/>
            <person name="Amann R."/>
            <person name="Jetten M.S.M."/>
            <person name="Mascher T."/>
            <person name="Medema M.H."/>
            <person name="Devos D.P."/>
            <person name="Kaster A.-K."/>
            <person name="Ovreas L."/>
            <person name="Rohde M."/>
            <person name="Galperin M.Y."/>
            <person name="Jogler C."/>
        </authorList>
    </citation>
    <scope>NUCLEOTIDE SEQUENCE [LARGE SCALE GENOMIC DNA]</scope>
    <source>
        <strain evidence="7 8">Enr13</strain>
    </source>
</reference>
<dbReference type="Gene3D" id="1.10.1740.10">
    <property type="match status" value="1"/>
</dbReference>
<keyword evidence="2" id="KW-0731">Sigma factor</keyword>
<dbReference type="OrthoDB" id="9799825at2"/>
<gene>
    <name evidence="7" type="primary">sigD_2</name>
    <name evidence="7" type="ORF">Enr13x_39850</name>
</gene>
<dbReference type="Gene3D" id="1.20.140.160">
    <property type="match status" value="1"/>
</dbReference>
<keyword evidence="4" id="KW-0804">Transcription</keyword>
<dbReference type="GO" id="GO:0003677">
    <property type="term" value="F:DNA binding"/>
    <property type="evidence" value="ECO:0007669"/>
    <property type="project" value="UniProtKB-KW"/>
</dbReference>
<dbReference type="InterPro" id="IPR013325">
    <property type="entry name" value="RNA_pol_sigma_r2"/>
</dbReference>
<dbReference type="PANTHER" id="PTHR30385">
    <property type="entry name" value="SIGMA FACTOR F FLAGELLAR"/>
    <property type="match status" value="1"/>
</dbReference>
<proteinExistence type="predicted"/>
<evidence type="ECO:0000256" key="4">
    <source>
        <dbReference type="ARBA" id="ARBA00023163"/>
    </source>
</evidence>
<keyword evidence="1" id="KW-0805">Transcription regulation</keyword>
<dbReference type="NCBIfam" id="TIGR02937">
    <property type="entry name" value="sigma70-ECF"/>
    <property type="match status" value="1"/>
</dbReference>
<evidence type="ECO:0000256" key="3">
    <source>
        <dbReference type="ARBA" id="ARBA00023125"/>
    </source>
</evidence>